<name>A0AAV2K574_KNICA</name>
<organism evidence="2 3">
    <name type="scientific">Knipowitschia caucasica</name>
    <name type="common">Caucasian dwarf goby</name>
    <name type="synonym">Pomatoschistus caucasicus</name>
    <dbReference type="NCBI Taxonomy" id="637954"/>
    <lineage>
        <taxon>Eukaryota</taxon>
        <taxon>Metazoa</taxon>
        <taxon>Chordata</taxon>
        <taxon>Craniata</taxon>
        <taxon>Vertebrata</taxon>
        <taxon>Euteleostomi</taxon>
        <taxon>Actinopterygii</taxon>
        <taxon>Neopterygii</taxon>
        <taxon>Teleostei</taxon>
        <taxon>Neoteleostei</taxon>
        <taxon>Acanthomorphata</taxon>
        <taxon>Gobiaria</taxon>
        <taxon>Gobiiformes</taxon>
        <taxon>Gobioidei</taxon>
        <taxon>Gobiidae</taxon>
        <taxon>Gobiinae</taxon>
        <taxon>Knipowitschia</taxon>
    </lineage>
</organism>
<dbReference type="EMBL" id="OZ035838">
    <property type="protein sequence ID" value="CAL1585077.1"/>
    <property type="molecule type" value="Genomic_DNA"/>
</dbReference>
<reference evidence="2 3" key="1">
    <citation type="submission" date="2024-04" db="EMBL/GenBank/DDBJ databases">
        <authorList>
            <person name="Waldvogel A.-M."/>
            <person name="Schoenle A."/>
        </authorList>
    </citation>
    <scope>NUCLEOTIDE SEQUENCE [LARGE SCALE GENOMIC DNA]</scope>
</reference>
<protein>
    <submittedName>
        <fullName evidence="2">Uncharacterized protein</fullName>
    </submittedName>
</protein>
<feature type="region of interest" description="Disordered" evidence="1">
    <location>
        <begin position="1"/>
        <end position="29"/>
    </location>
</feature>
<feature type="compositionally biased region" description="Pro residues" evidence="1">
    <location>
        <begin position="120"/>
        <end position="130"/>
    </location>
</feature>
<evidence type="ECO:0000256" key="1">
    <source>
        <dbReference type="SAM" id="MobiDB-lite"/>
    </source>
</evidence>
<sequence length="240" mass="26164">MSAQAARGPPTAVRGPGAETRGRPWLRRHKNNLVSVQTYFLNSDAFPGPPPPTSVGTRVRLPALTAKVPRRRSGLARLSLSEPSLFPHKDSVSLEVLSHGPSLLHKRSTSSSSSNALVTPNPPARPPDPSRPLYLHFSRCLQPSVRPRAQRRHSHTAVQVSPRPEPLSVVGKTCVPVSSPRPAPAPRPSRAHIHVFLPSEAEVEDSESVDEGFMDELDLKMSSLRLQQGAPHTLPQLPWV</sequence>
<gene>
    <name evidence="2" type="ORF">KC01_LOCUS15326</name>
</gene>
<proteinExistence type="predicted"/>
<dbReference type="Proteomes" id="UP001497482">
    <property type="component" value="Chromosome 16"/>
</dbReference>
<evidence type="ECO:0000313" key="2">
    <source>
        <dbReference type="EMBL" id="CAL1585077.1"/>
    </source>
</evidence>
<dbReference type="AlphaFoldDB" id="A0AAV2K574"/>
<feature type="region of interest" description="Disordered" evidence="1">
    <location>
        <begin position="103"/>
        <end position="130"/>
    </location>
</feature>
<keyword evidence="3" id="KW-1185">Reference proteome</keyword>
<feature type="region of interest" description="Disordered" evidence="1">
    <location>
        <begin position="145"/>
        <end position="167"/>
    </location>
</feature>
<accession>A0AAV2K574</accession>
<evidence type="ECO:0000313" key="3">
    <source>
        <dbReference type="Proteomes" id="UP001497482"/>
    </source>
</evidence>